<evidence type="ECO:0000256" key="15">
    <source>
        <dbReference type="ARBA" id="ARBA00053603"/>
    </source>
</evidence>
<dbReference type="InParanoid" id="C8XAX1"/>
<dbReference type="FunFam" id="1.20.1060.10:FF:000001">
    <property type="entry name" value="DNA polymerase I"/>
    <property type="match status" value="1"/>
</dbReference>
<keyword evidence="23" id="KW-1185">Reference proteome</keyword>
<dbReference type="GO" id="GO:0003677">
    <property type="term" value="F:DNA binding"/>
    <property type="evidence" value="ECO:0007669"/>
    <property type="project" value="UniProtKB-UniRule"/>
</dbReference>
<dbReference type="HOGENOM" id="CLU_004675_0_0_11"/>
<dbReference type="SMART" id="SM00474">
    <property type="entry name" value="35EXOc"/>
    <property type="match status" value="1"/>
</dbReference>
<dbReference type="InterPro" id="IPR002562">
    <property type="entry name" value="3'-5'_exonuclease_dom"/>
</dbReference>
<feature type="domain" description="3'-5' exonuclease" evidence="19">
    <location>
        <begin position="313"/>
        <end position="491"/>
    </location>
</feature>
<dbReference type="InterPro" id="IPR008918">
    <property type="entry name" value="HhH2"/>
</dbReference>
<evidence type="ECO:0000259" key="21">
    <source>
        <dbReference type="SMART" id="SM00482"/>
    </source>
</evidence>
<evidence type="ECO:0000256" key="10">
    <source>
        <dbReference type="ARBA" id="ARBA00022839"/>
    </source>
</evidence>
<dbReference type="CDD" id="cd09859">
    <property type="entry name" value="PIN_53EXO"/>
    <property type="match status" value="1"/>
</dbReference>
<evidence type="ECO:0000256" key="1">
    <source>
        <dbReference type="ARBA" id="ARBA00007705"/>
    </source>
</evidence>
<dbReference type="InterPro" id="IPR018320">
    <property type="entry name" value="DNA_polymerase_1"/>
</dbReference>
<dbReference type="Gene3D" id="3.30.70.370">
    <property type="match status" value="1"/>
</dbReference>
<evidence type="ECO:0000256" key="16">
    <source>
        <dbReference type="NCBIfam" id="TIGR00593"/>
    </source>
</evidence>
<evidence type="ECO:0000256" key="17">
    <source>
        <dbReference type="RuleBase" id="RU004460"/>
    </source>
</evidence>
<dbReference type="SUPFAM" id="SSF88723">
    <property type="entry name" value="PIN domain-like"/>
    <property type="match status" value="1"/>
</dbReference>
<evidence type="ECO:0000256" key="7">
    <source>
        <dbReference type="ARBA" id="ARBA00022722"/>
    </source>
</evidence>
<dbReference type="FunCoup" id="C8XAX1">
    <property type="interactions" value="39"/>
</dbReference>
<keyword evidence="7" id="KW-0540">Nuclease</keyword>
<dbReference type="AlphaFoldDB" id="C8XAX1"/>
<dbReference type="Gene3D" id="3.30.420.10">
    <property type="entry name" value="Ribonuclease H-like superfamily/Ribonuclease H"/>
    <property type="match status" value="1"/>
</dbReference>
<dbReference type="InterPro" id="IPR002298">
    <property type="entry name" value="DNA_polymerase_A"/>
</dbReference>
<dbReference type="GO" id="GO:0006261">
    <property type="term" value="P:DNA-templated DNA replication"/>
    <property type="evidence" value="ECO:0007669"/>
    <property type="project" value="UniProtKB-UniRule"/>
</dbReference>
<dbReference type="EMBL" id="CP001737">
    <property type="protein sequence ID" value="ACV79374.1"/>
    <property type="molecule type" value="Genomic_DNA"/>
</dbReference>
<evidence type="ECO:0000259" key="20">
    <source>
        <dbReference type="SMART" id="SM00475"/>
    </source>
</evidence>
<evidence type="ECO:0000259" key="19">
    <source>
        <dbReference type="SMART" id="SM00474"/>
    </source>
</evidence>
<gene>
    <name evidence="17" type="primary">polA</name>
    <name evidence="22" type="ordered locus">Namu_3037</name>
</gene>
<feature type="domain" description="DNA-directed DNA polymerase family A palm" evidence="21">
    <location>
        <begin position="658"/>
        <end position="865"/>
    </location>
</feature>
<dbReference type="KEGG" id="nml:Namu_3037"/>
<keyword evidence="11 17" id="KW-0239">DNA-directed DNA polymerase</keyword>
<dbReference type="InterPro" id="IPR020046">
    <property type="entry name" value="5-3_exonucl_a-hlix_arch_N"/>
</dbReference>
<dbReference type="GO" id="GO:0006302">
    <property type="term" value="P:double-strand break repair"/>
    <property type="evidence" value="ECO:0007669"/>
    <property type="project" value="TreeGrafter"/>
</dbReference>
<dbReference type="FunFam" id="1.10.150.20:FF:000002">
    <property type="entry name" value="DNA polymerase I"/>
    <property type="match status" value="1"/>
</dbReference>
<organism evidence="22 23">
    <name type="scientific">Nakamurella multipartita (strain ATCC 700099 / DSM 44233 / CIP 104796 / JCM 9543 / NBRC 105858 / Y-104)</name>
    <name type="common">Microsphaera multipartita</name>
    <dbReference type="NCBI Taxonomy" id="479431"/>
    <lineage>
        <taxon>Bacteria</taxon>
        <taxon>Bacillati</taxon>
        <taxon>Actinomycetota</taxon>
        <taxon>Actinomycetes</taxon>
        <taxon>Nakamurellales</taxon>
        <taxon>Nakamurellaceae</taxon>
        <taxon>Nakamurella</taxon>
    </lineage>
</organism>
<dbReference type="InterPro" id="IPR036279">
    <property type="entry name" value="5-3_exonuclease_C_sf"/>
</dbReference>
<accession>C8XAX1</accession>
<evidence type="ECO:0000256" key="6">
    <source>
        <dbReference type="ARBA" id="ARBA00022705"/>
    </source>
</evidence>
<dbReference type="Gene3D" id="1.10.150.20">
    <property type="entry name" value="5' to 3' exonuclease, C-terminal subdomain"/>
    <property type="match status" value="2"/>
</dbReference>
<dbReference type="Gene3D" id="3.40.50.1010">
    <property type="entry name" value="5'-nuclease"/>
    <property type="match status" value="1"/>
</dbReference>
<dbReference type="Proteomes" id="UP000002218">
    <property type="component" value="Chromosome"/>
</dbReference>
<keyword evidence="8 17" id="KW-0227">DNA damage</keyword>
<evidence type="ECO:0000256" key="18">
    <source>
        <dbReference type="SAM" id="MobiDB-lite"/>
    </source>
</evidence>
<dbReference type="NCBIfam" id="NF004397">
    <property type="entry name" value="PRK05755.1"/>
    <property type="match status" value="1"/>
</dbReference>
<evidence type="ECO:0000256" key="4">
    <source>
        <dbReference type="ARBA" id="ARBA00022679"/>
    </source>
</evidence>
<dbReference type="InterPro" id="IPR043502">
    <property type="entry name" value="DNA/RNA_pol_sf"/>
</dbReference>
<sequence length="902" mass="99067">MPADDADATERVLLLMDGHSLAYRAFYALPPENFSTTTGQTTNAVYGFTSMLINLLRDEQPTHVAVAFDLSRQTWRREEFVDYKANRSASPSEFAGQIDLIKEVLTAMRIPYLTAENYEADDIIATLATRAVAEGLNVRICTGDRDALQLVSDQVTLLYLQRGVSEMARYTPAAVEAKYGLTPLQYPDFAALRGDPSDNLPGIPGVGEKTATKWIREFGSLTALVDRVDEVRGKAGDALREALPHVLTNRRLTELVREVPVDADPATDLERLPYDREAVHHIFDDLQFRVLRERLLDYFEQSDETSTEGFEVAGNRLAPGTVRAWLAEHGTGRVGLVVRGTWAPGGGDVHTLALAAADGEAAVVDVVDTDPDDEAALAAWFADPTPTKVGHDLKTAVNALTARGWPVGGVACDTALAAYLALPGQQTFDLGDLVQRYLHRTLDPEHSTNAGQQLSLIPEENEGAQTEQDSRDMVRARAIIDLAEALEQHLDSLGQKSLLADIELPVMTVLGEMERDGIAVDVDYLDDLQSTFAAEVTSAAKACYAEIGREVNLGSPKQLQVVLFDELGMPKTKRTKTGYTTDADALVSLHEQTGHPFLTHLLRHRDVTRLKVTVEGLRKSVGDDGRIHTTFQQTVAATGRLSSTEPNLQNIPIRTDEGRLIRRAFVPGPQADLLLTADYSQIEMRIMATLSEDEGLIEAFRSGEDLHTFVAMKAFGLPAEQVTPELRRRIKAMSYGLAYGLSAYGLSGQLKISVDEAKEQMEAYFSRFGGVRDYLRDTVARARKDGYTETIFGRRRYVPDLNSDNRQKRAMAERIALNAPIQGSAADVIKVAMVNVQRRIRAEGLRSRMLLQVHDELVCEVVADELAVMTELLKQEMGGAYPLAVPLEVSVGSGANWDAAAH</sequence>
<comment type="similarity">
    <text evidence="1 17">Belongs to the DNA polymerase type-A family.</text>
</comment>
<dbReference type="GO" id="GO:0003887">
    <property type="term" value="F:DNA-directed DNA polymerase activity"/>
    <property type="evidence" value="ECO:0007669"/>
    <property type="project" value="UniProtKB-UniRule"/>
</dbReference>
<evidence type="ECO:0000256" key="3">
    <source>
        <dbReference type="ARBA" id="ARBA00020311"/>
    </source>
</evidence>
<dbReference type="SUPFAM" id="SSF53098">
    <property type="entry name" value="Ribonuclease H-like"/>
    <property type="match status" value="1"/>
</dbReference>
<dbReference type="InterPro" id="IPR002421">
    <property type="entry name" value="5-3_exonuclease"/>
</dbReference>
<protein>
    <recommendedName>
        <fullName evidence="3 16">DNA polymerase I</fullName>
        <ecNumber evidence="2 16">2.7.7.7</ecNumber>
    </recommendedName>
</protein>
<dbReference type="InterPro" id="IPR036397">
    <property type="entry name" value="RNaseH_sf"/>
</dbReference>
<dbReference type="InterPro" id="IPR054690">
    <property type="entry name" value="DNA_polI_exonuclease"/>
</dbReference>
<evidence type="ECO:0000256" key="5">
    <source>
        <dbReference type="ARBA" id="ARBA00022695"/>
    </source>
</evidence>
<name>C8XAX1_NAKMY</name>
<dbReference type="SUPFAM" id="SSF47807">
    <property type="entry name" value="5' to 3' exonuclease, C-terminal subdomain"/>
    <property type="match status" value="1"/>
</dbReference>
<keyword evidence="13 17" id="KW-0234">DNA repair</keyword>
<dbReference type="GO" id="GO:0008408">
    <property type="term" value="F:3'-5' exonuclease activity"/>
    <property type="evidence" value="ECO:0007669"/>
    <property type="project" value="InterPro"/>
</dbReference>
<evidence type="ECO:0000256" key="12">
    <source>
        <dbReference type="ARBA" id="ARBA00023125"/>
    </source>
</evidence>
<evidence type="ECO:0000256" key="14">
    <source>
        <dbReference type="ARBA" id="ARBA00049244"/>
    </source>
</evidence>
<evidence type="ECO:0000313" key="23">
    <source>
        <dbReference type="Proteomes" id="UP000002218"/>
    </source>
</evidence>
<dbReference type="eggNOG" id="COG0258">
    <property type="taxonomic scope" value="Bacteria"/>
</dbReference>
<dbReference type="FunFam" id="1.10.150.20:FF:000003">
    <property type="entry name" value="DNA polymerase I"/>
    <property type="match status" value="1"/>
</dbReference>
<dbReference type="InterPro" id="IPR029060">
    <property type="entry name" value="PIN-like_dom_sf"/>
</dbReference>
<dbReference type="EC" id="2.7.7.7" evidence="2 16"/>
<dbReference type="eggNOG" id="COG0749">
    <property type="taxonomic scope" value="Bacteria"/>
</dbReference>
<keyword evidence="12 17" id="KW-0238">DNA-binding</keyword>
<dbReference type="InterPro" id="IPR012337">
    <property type="entry name" value="RNaseH-like_sf"/>
</dbReference>
<evidence type="ECO:0000256" key="8">
    <source>
        <dbReference type="ARBA" id="ARBA00022763"/>
    </source>
</evidence>
<keyword evidence="10" id="KW-0269">Exonuclease</keyword>
<dbReference type="CDD" id="cd08637">
    <property type="entry name" value="DNA_pol_A_pol_I_C"/>
    <property type="match status" value="1"/>
</dbReference>
<keyword evidence="6 17" id="KW-0235">DNA replication</keyword>
<dbReference type="SMART" id="SM00482">
    <property type="entry name" value="POLAc"/>
    <property type="match status" value="1"/>
</dbReference>
<dbReference type="NCBIfam" id="TIGR00593">
    <property type="entry name" value="pola"/>
    <property type="match status" value="1"/>
</dbReference>
<dbReference type="GO" id="GO:0008409">
    <property type="term" value="F:5'-3' exonuclease activity"/>
    <property type="evidence" value="ECO:0007669"/>
    <property type="project" value="InterPro"/>
</dbReference>
<evidence type="ECO:0000256" key="9">
    <source>
        <dbReference type="ARBA" id="ARBA00022801"/>
    </source>
</evidence>
<dbReference type="STRING" id="479431.Namu_3037"/>
<proteinExistence type="inferred from homology"/>
<feature type="domain" description="5'-3' exonuclease" evidence="20">
    <location>
        <begin position="10"/>
        <end position="271"/>
    </location>
</feature>
<dbReference type="FunFam" id="3.40.50.1010:FF:000001">
    <property type="entry name" value="DNA polymerase I"/>
    <property type="match status" value="1"/>
</dbReference>
<dbReference type="SMART" id="SM00475">
    <property type="entry name" value="53EXOc"/>
    <property type="match status" value="1"/>
</dbReference>
<dbReference type="InterPro" id="IPR001098">
    <property type="entry name" value="DNA-dir_DNA_pol_A_palm_dom"/>
</dbReference>
<dbReference type="CDD" id="cd06140">
    <property type="entry name" value="DNA_polA_I_Bacillus_like_exo"/>
    <property type="match status" value="1"/>
</dbReference>
<comment type="function">
    <text evidence="15">In addition to polymerase activity, this DNA polymerase exhibits 3'-5' and 5'-3' exonuclease activity.</text>
</comment>
<dbReference type="Gene3D" id="1.20.1060.10">
    <property type="entry name" value="Taq DNA Polymerase, Chain T, domain 4"/>
    <property type="match status" value="1"/>
</dbReference>
<dbReference type="CDD" id="cd09898">
    <property type="entry name" value="H3TH_53EXO"/>
    <property type="match status" value="1"/>
</dbReference>
<dbReference type="PRINTS" id="PR00868">
    <property type="entry name" value="DNAPOLI"/>
</dbReference>
<dbReference type="Pfam" id="PF02739">
    <property type="entry name" value="5_3_exonuc_N"/>
    <property type="match status" value="1"/>
</dbReference>
<evidence type="ECO:0000256" key="11">
    <source>
        <dbReference type="ARBA" id="ARBA00022932"/>
    </source>
</evidence>
<keyword evidence="9" id="KW-0378">Hydrolase</keyword>
<dbReference type="PANTHER" id="PTHR10133">
    <property type="entry name" value="DNA POLYMERASE I"/>
    <property type="match status" value="1"/>
</dbReference>
<evidence type="ECO:0000313" key="22">
    <source>
        <dbReference type="EMBL" id="ACV79374.1"/>
    </source>
</evidence>
<comment type="catalytic activity">
    <reaction evidence="14 17">
        <text>DNA(n) + a 2'-deoxyribonucleoside 5'-triphosphate = DNA(n+1) + diphosphate</text>
        <dbReference type="Rhea" id="RHEA:22508"/>
        <dbReference type="Rhea" id="RHEA-COMP:17339"/>
        <dbReference type="Rhea" id="RHEA-COMP:17340"/>
        <dbReference type="ChEBI" id="CHEBI:33019"/>
        <dbReference type="ChEBI" id="CHEBI:61560"/>
        <dbReference type="ChEBI" id="CHEBI:173112"/>
        <dbReference type="EC" id="2.7.7.7"/>
    </reaction>
</comment>
<dbReference type="Pfam" id="PF22619">
    <property type="entry name" value="DNA_polI_exo1"/>
    <property type="match status" value="1"/>
</dbReference>
<dbReference type="PANTHER" id="PTHR10133:SF27">
    <property type="entry name" value="DNA POLYMERASE NU"/>
    <property type="match status" value="1"/>
</dbReference>
<dbReference type="Pfam" id="PF00476">
    <property type="entry name" value="DNA_pol_A"/>
    <property type="match status" value="1"/>
</dbReference>
<reference evidence="22 23" key="2">
    <citation type="journal article" date="2010" name="Stand. Genomic Sci.">
        <title>Complete genome sequence of Nakamurella multipartita type strain (Y-104).</title>
        <authorList>
            <person name="Tice H."/>
            <person name="Mayilraj S."/>
            <person name="Sims D."/>
            <person name="Lapidus A."/>
            <person name="Nolan M."/>
            <person name="Lucas S."/>
            <person name="Glavina Del Rio T."/>
            <person name="Copeland A."/>
            <person name="Cheng J.F."/>
            <person name="Meincke L."/>
            <person name="Bruce D."/>
            <person name="Goodwin L."/>
            <person name="Pitluck S."/>
            <person name="Ivanova N."/>
            <person name="Mavromatis K."/>
            <person name="Ovchinnikova G."/>
            <person name="Pati A."/>
            <person name="Chen A."/>
            <person name="Palaniappan K."/>
            <person name="Land M."/>
            <person name="Hauser L."/>
            <person name="Chang Y.J."/>
            <person name="Jeffries C.D."/>
            <person name="Detter J.C."/>
            <person name="Brettin T."/>
            <person name="Rohde M."/>
            <person name="Goker M."/>
            <person name="Bristow J."/>
            <person name="Eisen J.A."/>
            <person name="Markowitz V."/>
            <person name="Hugenholtz P."/>
            <person name="Kyrpides N.C."/>
            <person name="Klenk H.P."/>
            <person name="Chen F."/>
        </authorList>
    </citation>
    <scope>NUCLEOTIDE SEQUENCE [LARGE SCALE GENOMIC DNA]</scope>
    <source>
        <strain evidence="23">ATCC 700099 / DSM 44233 / CIP 104796 / JCM 9543 / NBRC 105858 / Y-104</strain>
    </source>
</reference>
<dbReference type="InterPro" id="IPR020045">
    <property type="entry name" value="DNA_polI_H3TH"/>
</dbReference>
<evidence type="ECO:0000256" key="13">
    <source>
        <dbReference type="ARBA" id="ARBA00023204"/>
    </source>
</evidence>
<feature type="region of interest" description="Disordered" evidence="18">
    <location>
        <begin position="445"/>
        <end position="470"/>
    </location>
</feature>
<dbReference type="SUPFAM" id="SSF56672">
    <property type="entry name" value="DNA/RNA polymerases"/>
    <property type="match status" value="1"/>
</dbReference>
<dbReference type="Pfam" id="PF01367">
    <property type="entry name" value="5_3_exonuc"/>
    <property type="match status" value="1"/>
</dbReference>
<keyword evidence="5 17" id="KW-0548">Nucleotidyltransferase</keyword>
<dbReference type="SMART" id="SM00279">
    <property type="entry name" value="HhH2"/>
    <property type="match status" value="1"/>
</dbReference>
<evidence type="ECO:0000256" key="2">
    <source>
        <dbReference type="ARBA" id="ARBA00012417"/>
    </source>
</evidence>
<keyword evidence="4 17" id="KW-0808">Transferase</keyword>
<reference evidence="23" key="1">
    <citation type="submission" date="2009-09" db="EMBL/GenBank/DDBJ databases">
        <title>The complete genome of Nakamurella multipartita DSM 44233.</title>
        <authorList>
            <consortium name="US DOE Joint Genome Institute (JGI-PGF)"/>
            <person name="Lucas S."/>
            <person name="Copeland A."/>
            <person name="Lapidus A."/>
            <person name="Glavina del Rio T."/>
            <person name="Dalin E."/>
            <person name="Tice H."/>
            <person name="Bruce D."/>
            <person name="Goodwin L."/>
            <person name="Pitluck S."/>
            <person name="Kyrpides N."/>
            <person name="Mavromatis K."/>
            <person name="Ivanova N."/>
            <person name="Ovchinnikova G."/>
            <person name="Sims D."/>
            <person name="Meincke L."/>
            <person name="Brettin T."/>
            <person name="Detter J.C."/>
            <person name="Han C."/>
            <person name="Larimer F."/>
            <person name="Land M."/>
            <person name="Hauser L."/>
            <person name="Markowitz V."/>
            <person name="Cheng J.-F."/>
            <person name="Hugenholtz P."/>
            <person name="Woyke T."/>
            <person name="Wu D."/>
            <person name="Klenk H.-P."/>
            <person name="Eisen J.A."/>
        </authorList>
    </citation>
    <scope>NUCLEOTIDE SEQUENCE [LARGE SCALE GENOMIC DNA]</scope>
    <source>
        <strain evidence="23">ATCC 700099 / DSM 44233 / CIP 104796 / JCM 9543 / NBRC 105858 / Y-104</strain>
    </source>
</reference>